<feature type="transmembrane region" description="Helical" evidence="6">
    <location>
        <begin position="69"/>
        <end position="92"/>
    </location>
</feature>
<dbReference type="RefSeq" id="WP_086065942.1">
    <property type="nucleotide sequence ID" value="NZ_CP021108.1"/>
</dbReference>
<evidence type="ECO:0000256" key="1">
    <source>
        <dbReference type="ARBA" id="ARBA00004651"/>
    </source>
</evidence>
<dbReference type="EMBL" id="CP021108">
    <property type="protein sequence ID" value="ARP82582.1"/>
    <property type="molecule type" value="Genomic_DNA"/>
</dbReference>
<dbReference type="PANTHER" id="PTHR10010">
    <property type="entry name" value="SOLUTE CARRIER FAMILY 34 SODIUM PHOSPHATE , MEMBER 2-RELATED"/>
    <property type="match status" value="1"/>
</dbReference>
<dbReference type="NCBIfam" id="TIGR00704">
    <property type="entry name" value="NaPi_cotrn_rel"/>
    <property type="match status" value="1"/>
</dbReference>
<evidence type="ECO:0000313" key="8">
    <source>
        <dbReference type="Proteomes" id="UP000194151"/>
    </source>
</evidence>
<feature type="transmembrane region" description="Helical" evidence="6">
    <location>
        <begin position="285"/>
        <end position="304"/>
    </location>
</feature>
<evidence type="ECO:0000256" key="2">
    <source>
        <dbReference type="ARBA" id="ARBA00022475"/>
    </source>
</evidence>
<feature type="transmembrane region" description="Helical" evidence="6">
    <location>
        <begin position="175"/>
        <end position="198"/>
    </location>
</feature>
<name>A0A1W6YNB7_9BORD</name>
<proteinExistence type="predicted"/>
<keyword evidence="8" id="KW-1185">Reference proteome</keyword>
<feature type="transmembrane region" description="Helical" evidence="6">
    <location>
        <begin position="247"/>
        <end position="265"/>
    </location>
</feature>
<evidence type="ECO:0000256" key="5">
    <source>
        <dbReference type="ARBA" id="ARBA00023136"/>
    </source>
</evidence>
<comment type="subcellular location">
    <subcellularLocation>
        <location evidence="1">Cell membrane</location>
        <topology evidence="1">Multi-pass membrane protein</topology>
    </subcellularLocation>
</comment>
<dbReference type="Pfam" id="PF02690">
    <property type="entry name" value="Na_Pi_cotrans"/>
    <property type="match status" value="2"/>
</dbReference>
<dbReference type="GO" id="GO:0005436">
    <property type="term" value="F:sodium:phosphate symporter activity"/>
    <property type="evidence" value="ECO:0007669"/>
    <property type="project" value="InterPro"/>
</dbReference>
<evidence type="ECO:0000313" key="7">
    <source>
        <dbReference type="EMBL" id="ARP82582.1"/>
    </source>
</evidence>
<dbReference type="InterPro" id="IPR004633">
    <property type="entry name" value="NaPi_cotrn-rel/YqeW-like"/>
</dbReference>
<accession>A0A1W6YNB7</accession>
<dbReference type="STRING" id="1416806.CAL12_18340"/>
<keyword evidence="2" id="KW-1003">Cell membrane</keyword>
<feature type="transmembrane region" description="Helical" evidence="6">
    <location>
        <begin position="134"/>
        <end position="155"/>
    </location>
</feature>
<dbReference type="NCBIfam" id="NF037997">
    <property type="entry name" value="Na_Pi_symport"/>
    <property type="match status" value="1"/>
</dbReference>
<dbReference type="InterPro" id="IPR003841">
    <property type="entry name" value="Na/Pi_transpt"/>
</dbReference>
<organism evidence="7 8">
    <name type="scientific">Bordetella genomosp. 8</name>
    <dbReference type="NCBI Taxonomy" id="1416806"/>
    <lineage>
        <taxon>Bacteria</taxon>
        <taxon>Pseudomonadati</taxon>
        <taxon>Pseudomonadota</taxon>
        <taxon>Betaproteobacteria</taxon>
        <taxon>Burkholderiales</taxon>
        <taxon>Alcaligenaceae</taxon>
        <taxon>Bordetella</taxon>
    </lineage>
</organism>
<dbReference type="InterPro" id="IPR038078">
    <property type="entry name" value="PhoU-like_sf"/>
</dbReference>
<dbReference type="GO" id="GO:0005886">
    <property type="term" value="C:plasma membrane"/>
    <property type="evidence" value="ECO:0007669"/>
    <property type="project" value="UniProtKB-SubCell"/>
</dbReference>
<gene>
    <name evidence="7" type="ORF">CAL12_18340</name>
</gene>
<dbReference type="KEGG" id="bgv:CAL12_18340"/>
<dbReference type="OrthoDB" id="5778511at2"/>
<dbReference type="Proteomes" id="UP000194151">
    <property type="component" value="Chromosome"/>
</dbReference>
<evidence type="ECO:0000256" key="4">
    <source>
        <dbReference type="ARBA" id="ARBA00022989"/>
    </source>
</evidence>
<dbReference type="GO" id="GO:0044341">
    <property type="term" value="P:sodium-dependent phosphate transport"/>
    <property type="evidence" value="ECO:0007669"/>
    <property type="project" value="InterPro"/>
</dbReference>
<keyword evidence="4 6" id="KW-1133">Transmembrane helix</keyword>
<evidence type="ECO:0000256" key="6">
    <source>
        <dbReference type="SAM" id="Phobius"/>
    </source>
</evidence>
<reference evidence="7 8" key="1">
    <citation type="submission" date="2017-05" db="EMBL/GenBank/DDBJ databases">
        <title>Complete and WGS of Bordetella genogroups.</title>
        <authorList>
            <person name="Spilker T."/>
            <person name="LiPuma J."/>
        </authorList>
    </citation>
    <scope>NUCLEOTIDE SEQUENCE [LARGE SCALE GENOMIC DNA]</scope>
    <source>
        <strain evidence="7 8">AU19157</strain>
    </source>
</reference>
<dbReference type="PANTHER" id="PTHR10010:SF46">
    <property type="entry name" value="SODIUM-DEPENDENT PHOSPHATE TRANSPORT PROTEIN 2B"/>
    <property type="match status" value="1"/>
</dbReference>
<sequence>MSGILTLLDFAGYVALLLWGVHMVQTGVQRAFGAALGAVLGRALGTRLRAFAAGLGITAALQSSTATGLMITGFAAGGVVGLVPALSAMLGANVGTTLIVQLLSFDLTALAPILILFGVWMFRRYPPGRTRDLGRVFIGLGLLLISLHSLVDLFAPFQNAPLLRILLQALASQPVAAMLVAAVLTWAAHSSVAVVVLLMSMASHHLVSPEAAYAMVLGANLGTAVNPMIEGVTGDDPAARRLPLGNMLTRVAGVVVGLILLPWVSSWMNAMTDDPARAVANFHTLFNGIVALVFLPLLVPYAALLTRWLPKRIDPDDPARPQYLDESAHDIPAVALGSASREALRMADMLQTLLVLARAGFKRDNRHRLPQAKQLDAAMDKLETAITLYLATLDRESMTKEDLQRMEEIVAFASNVGHAADIVYSGLLNHATRLRKQGWKLAPDQSEQLDESLGQLLNNERRTAALFVNADLRQARALAGEKESFRALEAQAAEAHLQKIKSGQVEQAEIGQMYLDILRDVKGVNSYLVGAAAYPVLAKEGELLPSRLREASN</sequence>
<feature type="transmembrane region" description="Helical" evidence="6">
    <location>
        <begin position="98"/>
        <end position="122"/>
    </location>
</feature>
<keyword evidence="5 6" id="KW-0472">Membrane</keyword>
<dbReference type="AlphaFoldDB" id="A0A1W6YNB7"/>
<keyword evidence="3 6" id="KW-0812">Transmembrane</keyword>
<dbReference type="Gene3D" id="1.20.58.220">
    <property type="entry name" value="Phosphate transport system protein phou homolog 2, domain 2"/>
    <property type="match status" value="1"/>
</dbReference>
<protein>
    <submittedName>
        <fullName evidence="7">Na/Pi cotransporter</fullName>
    </submittedName>
</protein>
<feature type="transmembrane region" description="Helical" evidence="6">
    <location>
        <begin position="7"/>
        <end position="25"/>
    </location>
</feature>
<dbReference type="SUPFAM" id="SSF109755">
    <property type="entry name" value="PhoU-like"/>
    <property type="match status" value="1"/>
</dbReference>
<evidence type="ECO:0000256" key="3">
    <source>
        <dbReference type="ARBA" id="ARBA00022692"/>
    </source>
</evidence>